<proteinExistence type="inferred from homology"/>
<dbReference type="PANTHER" id="PTHR21659:SF119">
    <property type="entry name" value="HYDROPHOBIC PROTEIN OSR8"/>
    <property type="match status" value="1"/>
</dbReference>
<evidence type="ECO:0000256" key="3">
    <source>
        <dbReference type="ARBA" id="ARBA00022692"/>
    </source>
</evidence>
<comment type="subcellular location">
    <subcellularLocation>
        <location evidence="1">Membrane</location>
    </subcellularLocation>
</comment>
<evidence type="ECO:0000256" key="6">
    <source>
        <dbReference type="SAM" id="Phobius"/>
    </source>
</evidence>
<dbReference type="PANTHER" id="PTHR21659">
    <property type="entry name" value="HYDROPHOBIC PROTEIN RCI2 LOW TEMPERATURE AND SALT RESPONSIVE PROTEIN LTI6 -RELATED"/>
    <property type="match status" value="1"/>
</dbReference>
<name>A0A7C8ZV19_OPUST</name>
<organism evidence="7">
    <name type="scientific">Opuntia streptacantha</name>
    <name type="common">Prickly pear cactus</name>
    <name type="synonym">Opuntia cardona</name>
    <dbReference type="NCBI Taxonomy" id="393608"/>
    <lineage>
        <taxon>Eukaryota</taxon>
        <taxon>Viridiplantae</taxon>
        <taxon>Streptophyta</taxon>
        <taxon>Embryophyta</taxon>
        <taxon>Tracheophyta</taxon>
        <taxon>Spermatophyta</taxon>
        <taxon>Magnoliopsida</taxon>
        <taxon>eudicotyledons</taxon>
        <taxon>Gunneridae</taxon>
        <taxon>Pentapetalae</taxon>
        <taxon>Caryophyllales</taxon>
        <taxon>Cactineae</taxon>
        <taxon>Cactaceae</taxon>
        <taxon>Opuntioideae</taxon>
        <taxon>Opuntia</taxon>
    </lineage>
</organism>
<dbReference type="PROSITE" id="PS01309">
    <property type="entry name" value="UPF0057"/>
    <property type="match status" value="1"/>
</dbReference>
<reference evidence="7" key="2">
    <citation type="submission" date="2020-07" db="EMBL/GenBank/DDBJ databases">
        <authorList>
            <person name="Vera ALvarez R."/>
            <person name="Arias-Moreno D.M."/>
            <person name="Jimenez-Jacinto V."/>
            <person name="Jimenez-Bremont J.F."/>
            <person name="Swaminathan K."/>
            <person name="Moose S.P."/>
            <person name="Guerrero-Gonzalez M.L."/>
            <person name="Marino-Ramirez L."/>
            <person name="Landsman D."/>
            <person name="Rodriguez-Kessler M."/>
            <person name="Delgado-Sanchez P."/>
        </authorList>
    </citation>
    <scope>NUCLEOTIDE SEQUENCE</scope>
    <source>
        <tissue evidence="7">Cladode</tissue>
    </source>
</reference>
<protein>
    <submittedName>
        <fullName evidence="7">Uncharacterized protein</fullName>
    </submittedName>
</protein>
<evidence type="ECO:0000256" key="2">
    <source>
        <dbReference type="ARBA" id="ARBA00009530"/>
    </source>
</evidence>
<keyword evidence="4 6" id="KW-1133">Transmembrane helix</keyword>
<dbReference type="AlphaFoldDB" id="A0A7C8ZV19"/>
<evidence type="ECO:0000256" key="4">
    <source>
        <dbReference type="ARBA" id="ARBA00022989"/>
    </source>
</evidence>
<accession>A0A7C8ZV19</accession>
<evidence type="ECO:0000313" key="7">
    <source>
        <dbReference type="EMBL" id="MBA4652154.1"/>
    </source>
</evidence>
<comment type="similarity">
    <text evidence="2">Belongs to the UPF0057 (PMP3) family.</text>
</comment>
<feature type="transmembrane region" description="Helical" evidence="6">
    <location>
        <begin position="34"/>
        <end position="57"/>
    </location>
</feature>
<dbReference type="GO" id="GO:0016020">
    <property type="term" value="C:membrane"/>
    <property type="evidence" value="ECO:0007669"/>
    <property type="project" value="UniProtKB-SubCell"/>
</dbReference>
<dbReference type="InterPro" id="IPR000612">
    <property type="entry name" value="PMP3"/>
</dbReference>
<sequence length="108" mass="12002">MATERIHLFWEILLAIILPPLGVCLRYGCCSVKFWICFVLTLLGYIPGIIYAIYVIVAIRDHHLPVEPAEGHYVPVYPGHGQVAVESHYVPVGQVHGHAHSHGHGHGH</sequence>
<keyword evidence="3 6" id="KW-0812">Transmembrane</keyword>
<keyword evidence="5 6" id="KW-0472">Membrane</keyword>
<reference evidence="7" key="1">
    <citation type="journal article" date="2013" name="J. Plant Res.">
        <title>Effect of fungi and light on seed germination of three Opuntia species from semiarid lands of central Mexico.</title>
        <authorList>
            <person name="Delgado-Sanchez P."/>
            <person name="Jimenez-Bremont J.F."/>
            <person name="Guerrero-Gonzalez Mde L."/>
            <person name="Flores J."/>
        </authorList>
    </citation>
    <scope>NUCLEOTIDE SEQUENCE</scope>
    <source>
        <tissue evidence="7">Cladode</tissue>
    </source>
</reference>
<dbReference type="EMBL" id="GISG01173341">
    <property type="protein sequence ID" value="MBA4652154.1"/>
    <property type="molecule type" value="Transcribed_RNA"/>
</dbReference>
<dbReference type="Pfam" id="PF01679">
    <property type="entry name" value="Pmp3"/>
    <property type="match status" value="1"/>
</dbReference>
<dbReference type="EMBL" id="GISG01173339">
    <property type="protein sequence ID" value="MBA4652152.1"/>
    <property type="molecule type" value="Transcribed_RNA"/>
</dbReference>
<evidence type="ECO:0000256" key="5">
    <source>
        <dbReference type="ARBA" id="ARBA00023136"/>
    </source>
</evidence>
<evidence type="ECO:0000256" key="1">
    <source>
        <dbReference type="ARBA" id="ARBA00004370"/>
    </source>
</evidence>
<feature type="transmembrane region" description="Helical" evidence="6">
    <location>
        <begin position="6"/>
        <end position="27"/>
    </location>
</feature>